<comment type="caution">
    <text evidence="2">The sequence shown here is derived from an EMBL/GenBank/DDBJ whole genome shotgun (WGS) entry which is preliminary data.</text>
</comment>
<evidence type="ECO:0000313" key="2">
    <source>
        <dbReference type="EMBL" id="GAA3153434.1"/>
    </source>
</evidence>
<sequence length="66" mass="6977">MPELPNRFRCAHCGRAGTPADVATGWSMSSPPRPTGSTAAADPQVTALCPDCARRVLRDLEGKLDP</sequence>
<feature type="region of interest" description="Disordered" evidence="1">
    <location>
        <begin position="21"/>
        <end position="42"/>
    </location>
</feature>
<evidence type="ECO:0000256" key="1">
    <source>
        <dbReference type="SAM" id="MobiDB-lite"/>
    </source>
</evidence>
<evidence type="ECO:0000313" key="3">
    <source>
        <dbReference type="Proteomes" id="UP001499924"/>
    </source>
</evidence>
<dbReference type="RefSeq" id="WP_344686465.1">
    <property type="nucleotide sequence ID" value="NZ_BAAAVV010000001.1"/>
</dbReference>
<evidence type="ECO:0008006" key="4">
    <source>
        <dbReference type="Google" id="ProtNLM"/>
    </source>
</evidence>
<protein>
    <recommendedName>
        <fullName evidence="4">Cysteine-rich CWC</fullName>
    </recommendedName>
</protein>
<dbReference type="EMBL" id="BAAAVV010000001">
    <property type="protein sequence ID" value="GAA3153434.1"/>
    <property type="molecule type" value="Genomic_DNA"/>
</dbReference>
<gene>
    <name evidence="2" type="ORF">GCM10010531_00430</name>
</gene>
<organism evidence="2 3">
    <name type="scientific">Blastococcus jejuensis</name>
    <dbReference type="NCBI Taxonomy" id="351224"/>
    <lineage>
        <taxon>Bacteria</taxon>
        <taxon>Bacillati</taxon>
        <taxon>Actinomycetota</taxon>
        <taxon>Actinomycetes</taxon>
        <taxon>Geodermatophilales</taxon>
        <taxon>Geodermatophilaceae</taxon>
        <taxon>Blastococcus</taxon>
    </lineage>
</organism>
<feature type="compositionally biased region" description="Polar residues" evidence="1">
    <location>
        <begin position="26"/>
        <end position="38"/>
    </location>
</feature>
<accession>A0ABP6NMT0</accession>
<dbReference type="Proteomes" id="UP001499924">
    <property type="component" value="Unassembled WGS sequence"/>
</dbReference>
<name>A0ABP6NMT0_9ACTN</name>
<proteinExistence type="predicted"/>
<keyword evidence="3" id="KW-1185">Reference proteome</keyword>
<reference evidence="3" key="1">
    <citation type="journal article" date="2019" name="Int. J. Syst. Evol. Microbiol.">
        <title>The Global Catalogue of Microorganisms (GCM) 10K type strain sequencing project: providing services to taxonomists for standard genome sequencing and annotation.</title>
        <authorList>
            <consortium name="The Broad Institute Genomics Platform"/>
            <consortium name="The Broad Institute Genome Sequencing Center for Infectious Disease"/>
            <person name="Wu L."/>
            <person name="Ma J."/>
        </authorList>
    </citation>
    <scope>NUCLEOTIDE SEQUENCE [LARGE SCALE GENOMIC DNA]</scope>
    <source>
        <strain evidence="3">JCM 15614</strain>
    </source>
</reference>